<protein>
    <submittedName>
        <fullName evidence="1">Uncharacterized protein</fullName>
    </submittedName>
</protein>
<gene>
    <name evidence="1" type="ORF">A2837_02610</name>
</gene>
<evidence type="ECO:0000313" key="2">
    <source>
        <dbReference type="Proteomes" id="UP000176322"/>
    </source>
</evidence>
<proteinExistence type="predicted"/>
<name>A0A1F6BX34_9BACT</name>
<dbReference type="AlphaFoldDB" id="A0A1F6BX34"/>
<evidence type="ECO:0000313" key="1">
    <source>
        <dbReference type="EMBL" id="OGG41383.1"/>
    </source>
</evidence>
<reference evidence="1 2" key="1">
    <citation type="journal article" date="2016" name="Nat. Commun.">
        <title>Thousands of microbial genomes shed light on interconnected biogeochemical processes in an aquifer system.</title>
        <authorList>
            <person name="Anantharaman K."/>
            <person name="Brown C.T."/>
            <person name="Hug L.A."/>
            <person name="Sharon I."/>
            <person name="Castelle C.J."/>
            <person name="Probst A.J."/>
            <person name="Thomas B.C."/>
            <person name="Singh A."/>
            <person name="Wilkins M.J."/>
            <person name="Karaoz U."/>
            <person name="Brodie E.L."/>
            <person name="Williams K.H."/>
            <person name="Hubbard S.S."/>
            <person name="Banfield J.F."/>
        </authorList>
    </citation>
    <scope>NUCLEOTIDE SEQUENCE [LARGE SCALE GENOMIC DNA]</scope>
</reference>
<accession>A0A1F6BX34</accession>
<sequence length="213" mass="24270">MDTTASNMLLQNLLGSYLRDRGLSENTLQRKGDVIADEVSVVLDKYTKMTQSTFAFLHRIRVVVSDPQSPREFFNPRFGKPEGLWIDDQVKKIVSDTKKCEAGSVYSMSLYQAEGSGGATDEEMEGSLGPLRMLDEIAACALLIKLISRQRNGKSGILLNTGHPNLFFTSQNALGVFWRKEVHQWRILSWERDKIRWQGDKTTHKRRLFMLAE</sequence>
<dbReference type="Proteomes" id="UP000176322">
    <property type="component" value="Unassembled WGS sequence"/>
</dbReference>
<organism evidence="1 2">
    <name type="scientific">Candidatus Kaiserbacteria bacterium RIFCSPHIGHO2_01_FULL_46_22</name>
    <dbReference type="NCBI Taxonomy" id="1798475"/>
    <lineage>
        <taxon>Bacteria</taxon>
        <taxon>Candidatus Kaiseribacteriota</taxon>
    </lineage>
</organism>
<dbReference type="EMBL" id="MFKO01000008">
    <property type="protein sequence ID" value="OGG41383.1"/>
    <property type="molecule type" value="Genomic_DNA"/>
</dbReference>
<comment type="caution">
    <text evidence="1">The sequence shown here is derived from an EMBL/GenBank/DDBJ whole genome shotgun (WGS) entry which is preliminary data.</text>
</comment>